<evidence type="ECO:0000256" key="1">
    <source>
        <dbReference type="SAM" id="MobiDB-lite"/>
    </source>
</evidence>
<accession>A0A2N3QNV8</accession>
<comment type="caution">
    <text evidence="2">The sequence shown here is derived from an EMBL/GenBank/DDBJ whole genome shotgun (WGS) entry which is preliminary data.</text>
</comment>
<dbReference type="AlphaFoldDB" id="A0A2N3QNV8"/>
<evidence type="ECO:0000313" key="3">
    <source>
        <dbReference type="Proteomes" id="UP000233727"/>
    </source>
</evidence>
<gene>
    <name evidence="2" type="ORF">CQR47_0088</name>
</gene>
<organism evidence="2 3">
    <name type="scientific">Bifidobacterium thermophilum</name>
    <dbReference type="NCBI Taxonomy" id="33905"/>
    <lineage>
        <taxon>Bacteria</taxon>
        <taxon>Bacillati</taxon>
        <taxon>Actinomycetota</taxon>
        <taxon>Actinomycetes</taxon>
        <taxon>Bifidobacteriales</taxon>
        <taxon>Bifidobacteriaceae</taxon>
        <taxon>Bifidobacterium</taxon>
    </lineage>
</organism>
<reference evidence="2 3" key="1">
    <citation type="submission" date="2017-10" db="EMBL/GenBank/DDBJ databases">
        <title>Bifidobacterium genomics.</title>
        <authorList>
            <person name="Lugli G.A."/>
            <person name="Milani C."/>
            <person name="Mancabelli L."/>
        </authorList>
    </citation>
    <scope>NUCLEOTIDE SEQUENCE [LARGE SCALE GENOMIC DNA]</scope>
    <source>
        <strain evidence="2 3">1542B</strain>
    </source>
</reference>
<name>A0A2N3QNV8_9BIFI</name>
<sequence length="31" mass="3266">MMIGRATERQGMAESGGALFPYPITANAAPR</sequence>
<evidence type="ECO:0000313" key="2">
    <source>
        <dbReference type="EMBL" id="PKU93314.1"/>
    </source>
</evidence>
<feature type="region of interest" description="Disordered" evidence="1">
    <location>
        <begin position="1"/>
        <end position="31"/>
    </location>
</feature>
<proteinExistence type="predicted"/>
<protein>
    <submittedName>
        <fullName evidence="2">Uncharacterized protein</fullName>
    </submittedName>
</protein>
<dbReference type="Proteomes" id="UP000233727">
    <property type="component" value="Unassembled WGS sequence"/>
</dbReference>
<dbReference type="EMBL" id="PCGY01000002">
    <property type="protein sequence ID" value="PKU93314.1"/>
    <property type="molecule type" value="Genomic_DNA"/>
</dbReference>